<feature type="modified residue" description="4-aspartylphosphate" evidence="2">
    <location>
        <position position="52"/>
    </location>
</feature>
<protein>
    <submittedName>
        <fullName evidence="4">Response regulator</fullName>
    </submittedName>
</protein>
<evidence type="ECO:0000313" key="4">
    <source>
        <dbReference type="EMBL" id="MCJ8500843.1"/>
    </source>
</evidence>
<dbReference type="InterPro" id="IPR050595">
    <property type="entry name" value="Bact_response_regulator"/>
</dbReference>
<keyword evidence="1 2" id="KW-0597">Phosphoprotein</keyword>
<dbReference type="RefSeq" id="WP_246906437.1">
    <property type="nucleotide sequence ID" value="NZ_JALJRB010000008.1"/>
</dbReference>
<dbReference type="InterPro" id="IPR001789">
    <property type="entry name" value="Sig_transdc_resp-reg_receiver"/>
</dbReference>
<evidence type="ECO:0000256" key="2">
    <source>
        <dbReference type="PROSITE-ProRule" id="PRU00169"/>
    </source>
</evidence>
<dbReference type="SMART" id="SM00448">
    <property type="entry name" value="REC"/>
    <property type="match status" value="1"/>
</dbReference>
<gene>
    <name evidence="4" type="ORF">MRX98_09695</name>
</gene>
<dbReference type="Proteomes" id="UP001165427">
    <property type="component" value="Unassembled WGS sequence"/>
</dbReference>
<dbReference type="Gene3D" id="3.40.50.2300">
    <property type="match status" value="1"/>
</dbReference>
<dbReference type="EMBL" id="JALJRB010000008">
    <property type="protein sequence ID" value="MCJ8500843.1"/>
    <property type="molecule type" value="Genomic_DNA"/>
</dbReference>
<accession>A0AA41R8I3</accession>
<dbReference type="PANTHER" id="PTHR44591:SF3">
    <property type="entry name" value="RESPONSE REGULATORY DOMAIN-CONTAINING PROTEIN"/>
    <property type="match status" value="1"/>
</dbReference>
<name>A0AA41R8I3_9BACT</name>
<keyword evidence="5" id="KW-1185">Reference proteome</keyword>
<dbReference type="PANTHER" id="PTHR44591">
    <property type="entry name" value="STRESS RESPONSE REGULATOR PROTEIN 1"/>
    <property type="match status" value="1"/>
</dbReference>
<proteinExistence type="predicted"/>
<dbReference type="AlphaFoldDB" id="A0AA41R8I3"/>
<dbReference type="Pfam" id="PF00072">
    <property type="entry name" value="Response_reg"/>
    <property type="match status" value="1"/>
</dbReference>
<feature type="domain" description="Response regulatory" evidence="3">
    <location>
        <begin position="3"/>
        <end position="117"/>
    </location>
</feature>
<dbReference type="InterPro" id="IPR011006">
    <property type="entry name" value="CheY-like_superfamily"/>
</dbReference>
<dbReference type="CDD" id="cd00156">
    <property type="entry name" value="REC"/>
    <property type="match status" value="1"/>
</dbReference>
<organism evidence="4 5">
    <name type="scientific">Desulfatitalea alkaliphila</name>
    <dbReference type="NCBI Taxonomy" id="2929485"/>
    <lineage>
        <taxon>Bacteria</taxon>
        <taxon>Pseudomonadati</taxon>
        <taxon>Thermodesulfobacteriota</taxon>
        <taxon>Desulfobacteria</taxon>
        <taxon>Desulfobacterales</taxon>
        <taxon>Desulfosarcinaceae</taxon>
        <taxon>Desulfatitalea</taxon>
    </lineage>
</organism>
<evidence type="ECO:0000313" key="5">
    <source>
        <dbReference type="Proteomes" id="UP001165427"/>
    </source>
</evidence>
<sequence length="135" mass="14728">MAEIMVLDDVADVGVMIRRILGRQGHRVHIFSDEAPAFEHARKSPPHLAILDMKLKKMSGVEVLRELKKINAGIRVMMLTGYPTLETAEQCLQLGADAYCVKPIEIDELEAKTARILAKAVGCDDPGAGGQPHAD</sequence>
<comment type="caution">
    <text evidence="4">The sequence shown here is derived from an EMBL/GenBank/DDBJ whole genome shotgun (WGS) entry which is preliminary data.</text>
</comment>
<reference evidence="4" key="1">
    <citation type="submission" date="2022-04" db="EMBL/GenBank/DDBJ databases">
        <title>Desulfatitalea alkaliphila sp. nov., a novel anaerobic sulfate-reducing bacterium isolated from terrestrial mud volcano, Taman Peninsula, Russia.</title>
        <authorList>
            <person name="Khomyakova M.A."/>
            <person name="Merkel A.Y."/>
            <person name="Slobodkin A.I."/>
        </authorList>
    </citation>
    <scope>NUCLEOTIDE SEQUENCE</scope>
    <source>
        <strain evidence="4">M08but</strain>
    </source>
</reference>
<dbReference type="PROSITE" id="PS50110">
    <property type="entry name" value="RESPONSE_REGULATORY"/>
    <property type="match status" value="1"/>
</dbReference>
<evidence type="ECO:0000259" key="3">
    <source>
        <dbReference type="PROSITE" id="PS50110"/>
    </source>
</evidence>
<evidence type="ECO:0000256" key="1">
    <source>
        <dbReference type="ARBA" id="ARBA00022553"/>
    </source>
</evidence>
<dbReference type="GO" id="GO:0000160">
    <property type="term" value="P:phosphorelay signal transduction system"/>
    <property type="evidence" value="ECO:0007669"/>
    <property type="project" value="InterPro"/>
</dbReference>
<dbReference type="SUPFAM" id="SSF52172">
    <property type="entry name" value="CheY-like"/>
    <property type="match status" value="1"/>
</dbReference>